<keyword evidence="8 14" id="KW-0812">Transmembrane</keyword>
<evidence type="ECO:0000256" key="4">
    <source>
        <dbReference type="ARBA" id="ARBA00004922"/>
    </source>
</evidence>
<organism evidence="16">
    <name type="scientific">marine metagenome</name>
    <dbReference type="NCBI Taxonomy" id="408172"/>
    <lineage>
        <taxon>unclassified sequences</taxon>
        <taxon>metagenomes</taxon>
        <taxon>ecological metagenomes</taxon>
    </lineage>
</organism>
<accession>A0A382E9H5</accession>
<keyword evidence="13" id="KW-0464">Manganese</keyword>
<comment type="cofactor">
    <cofactor evidence="2">
        <name>Mg(2+)</name>
        <dbReference type="ChEBI" id="CHEBI:18420"/>
    </cofactor>
</comment>
<gene>
    <name evidence="16" type="ORF">METZ01_LOCUS199903</name>
</gene>
<feature type="domain" description="STT3/PglB/AglB core" evidence="15">
    <location>
        <begin position="307"/>
        <end position="352"/>
    </location>
</feature>
<evidence type="ECO:0000256" key="7">
    <source>
        <dbReference type="ARBA" id="ARBA00022679"/>
    </source>
</evidence>
<evidence type="ECO:0000256" key="11">
    <source>
        <dbReference type="ARBA" id="ARBA00022989"/>
    </source>
</evidence>
<feature type="transmembrane region" description="Helical" evidence="14">
    <location>
        <begin position="38"/>
        <end position="56"/>
    </location>
</feature>
<evidence type="ECO:0000256" key="8">
    <source>
        <dbReference type="ARBA" id="ARBA00022692"/>
    </source>
</evidence>
<feature type="transmembrane region" description="Helical" evidence="14">
    <location>
        <begin position="184"/>
        <end position="201"/>
    </location>
</feature>
<dbReference type="Gene3D" id="3.40.1380.40">
    <property type="match status" value="1"/>
</dbReference>
<feature type="transmembrane region" description="Helical" evidence="14">
    <location>
        <begin position="77"/>
        <end position="99"/>
    </location>
</feature>
<name>A0A382E9H5_9ZZZZ</name>
<dbReference type="AlphaFoldDB" id="A0A382E9H5"/>
<comment type="pathway">
    <text evidence="4">Protein modification; protein glycosylation.</text>
</comment>
<keyword evidence="10" id="KW-0460">Magnesium</keyword>
<evidence type="ECO:0000256" key="10">
    <source>
        <dbReference type="ARBA" id="ARBA00022842"/>
    </source>
</evidence>
<keyword evidence="7" id="KW-0808">Transferase</keyword>
<dbReference type="GO" id="GO:0016020">
    <property type="term" value="C:membrane"/>
    <property type="evidence" value="ECO:0007669"/>
    <property type="project" value="InterPro"/>
</dbReference>
<dbReference type="GO" id="GO:0004576">
    <property type="term" value="F:oligosaccharyl transferase activity"/>
    <property type="evidence" value="ECO:0007669"/>
    <property type="project" value="InterPro"/>
</dbReference>
<evidence type="ECO:0000256" key="13">
    <source>
        <dbReference type="ARBA" id="ARBA00023211"/>
    </source>
</evidence>
<evidence type="ECO:0000313" key="16">
    <source>
        <dbReference type="EMBL" id="SVB47049.1"/>
    </source>
</evidence>
<proteinExistence type="inferred from homology"/>
<keyword evidence="9" id="KW-0479">Metal-binding</keyword>
<feature type="transmembrane region" description="Helical" evidence="14">
    <location>
        <begin position="261"/>
        <end position="283"/>
    </location>
</feature>
<feature type="transmembrane region" description="Helical" evidence="14">
    <location>
        <begin position="159"/>
        <end position="177"/>
    </location>
</feature>
<dbReference type="GO" id="GO:0012505">
    <property type="term" value="C:endomembrane system"/>
    <property type="evidence" value="ECO:0007669"/>
    <property type="project" value="UniProtKB-SubCell"/>
</dbReference>
<evidence type="ECO:0000256" key="1">
    <source>
        <dbReference type="ARBA" id="ARBA00001936"/>
    </source>
</evidence>
<protein>
    <recommendedName>
        <fullName evidence="15">STT3/PglB/AglB core domain-containing protein</fullName>
    </recommendedName>
</protein>
<keyword evidence="12 14" id="KW-0472">Membrane</keyword>
<feature type="non-terminal residue" evidence="16">
    <location>
        <position position="1"/>
    </location>
</feature>
<comment type="cofactor">
    <cofactor evidence="1">
        <name>Mn(2+)</name>
        <dbReference type="ChEBI" id="CHEBI:29035"/>
    </cofactor>
</comment>
<keyword evidence="11 14" id="KW-1133">Transmembrane helix</keyword>
<evidence type="ECO:0000256" key="9">
    <source>
        <dbReference type="ARBA" id="ARBA00022723"/>
    </source>
</evidence>
<evidence type="ECO:0000256" key="2">
    <source>
        <dbReference type="ARBA" id="ARBA00001946"/>
    </source>
</evidence>
<reference evidence="16" key="1">
    <citation type="submission" date="2018-05" db="EMBL/GenBank/DDBJ databases">
        <authorList>
            <person name="Lanie J.A."/>
            <person name="Ng W.-L."/>
            <person name="Kazmierczak K.M."/>
            <person name="Andrzejewski T.M."/>
            <person name="Davidsen T.M."/>
            <person name="Wayne K.J."/>
            <person name="Tettelin H."/>
            <person name="Glass J.I."/>
            <person name="Rusch D."/>
            <person name="Podicherti R."/>
            <person name="Tsui H.-C.T."/>
            <person name="Winkler M.E."/>
        </authorList>
    </citation>
    <scope>NUCLEOTIDE SEQUENCE</scope>
</reference>
<dbReference type="PANTHER" id="PTHR13872:SF1">
    <property type="entry name" value="DOLICHYL-DIPHOSPHOOLIGOSACCHARIDE--PROTEIN GLYCOSYLTRANSFERASE SUBUNIT STT3B"/>
    <property type="match status" value="1"/>
</dbReference>
<evidence type="ECO:0000256" key="12">
    <source>
        <dbReference type="ARBA" id="ARBA00023136"/>
    </source>
</evidence>
<evidence type="ECO:0000256" key="6">
    <source>
        <dbReference type="ARBA" id="ARBA00022676"/>
    </source>
</evidence>
<evidence type="ECO:0000256" key="3">
    <source>
        <dbReference type="ARBA" id="ARBA00004127"/>
    </source>
</evidence>
<dbReference type="GO" id="GO:0046872">
    <property type="term" value="F:metal ion binding"/>
    <property type="evidence" value="ECO:0007669"/>
    <property type="project" value="UniProtKB-KW"/>
</dbReference>
<evidence type="ECO:0000256" key="14">
    <source>
        <dbReference type="SAM" id="Phobius"/>
    </source>
</evidence>
<keyword evidence="6" id="KW-0328">Glycosyltransferase</keyword>
<dbReference type="Pfam" id="PF21436">
    <property type="entry name" value="STT3-PglB_core"/>
    <property type="match status" value="1"/>
</dbReference>
<feature type="transmembrane region" description="Helical" evidence="14">
    <location>
        <begin position="207"/>
        <end position="228"/>
    </location>
</feature>
<comment type="subcellular location">
    <subcellularLocation>
        <location evidence="3">Endomembrane system</location>
        <topology evidence="3">Multi-pass membrane protein</topology>
    </subcellularLocation>
</comment>
<comment type="similarity">
    <text evidence="5">Belongs to the STT3 family.</text>
</comment>
<evidence type="ECO:0000256" key="5">
    <source>
        <dbReference type="ARBA" id="ARBA00010810"/>
    </source>
</evidence>
<evidence type="ECO:0000259" key="15">
    <source>
        <dbReference type="Pfam" id="PF21436"/>
    </source>
</evidence>
<dbReference type="EMBL" id="UINC01043261">
    <property type="protein sequence ID" value="SVB47049.1"/>
    <property type="molecule type" value="Genomic_DNA"/>
</dbReference>
<dbReference type="InterPro" id="IPR048999">
    <property type="entry name" value="STT3-PglB_core"/>
</dbReference>
<dbReference type="InterPro" id="IPR003674">
    <property type="entry name" value="Oligo_trans_STT3"/>
</dbReference>
<sequence>ISVLLLKASQARAMRLVLVYSCLAGAAAYLLTEWWGKSAYVLPFAGTLFLAVLFNQPGYRSENIDQKEAKSIIRRLISWRHLVTGILAMILFIVCAIGFETERLQSLEFVRKPVEYIEQYIGRSDKVEISETNKITFPNVLWTITETKRFPIKKSLGHLLRSPTLSAIGLIGFLIFLIGHWKKLIPLLPIFAVGLLVFHSARRFGVFLGPFVGIGYGYLLTILLTFIYRQIPMIRRWPTRSNPNGSSVDWSQGKWSRLNELSGYGIALVFFLVVSLTTATGLIPKPSVPPQNIFSFLFLKDNLPKDSAIYTWWDYGYALTETTNRATFHDGGSQTSPKTYFIAKSFVSDSQSELYNTISYLASEGTGGIYQMIDEHVPDEDLFETVLANPPVLSKENVFVVYTKDLIGKYGAINSIGRWDSVKQRSGPGTGYRILKCNQLKGFELLCQGRSVNLIKESSIGGIPLKQTVIIDDGYVKRRIQHPREHGKYLQILVKGRKIISVQIVSKRVFFSNFNQMFLLGKYDETLFKQYYNAFPWTRVFHVKGQN</sequence>
<feature type="transmembrane region" description="Helical" evidence="14">
    <location>
        <begin position="12"/>
        <end position="32"/>
    </location>
</feature>
<dbReference type="PANTHER" id="PTHR13872">
    <property type="entry name" value="DOLICHYL-DIPHOSPHOOLIGOSACCHARIDE--PROTEIN GLYCOSYLTRANSFERASE SUBUNIT"/>
    <property type="match status" value="1"/>
</dbReference>